<feature type="transmembrane region" description="Helical" evidence="5">
    <location>
        <begin position="169"/>
        <end position="187"/>
    </location>
</feature>
<keyword evidence="4 5" id="KW-0472">Membrane</keyword>
<feature type="transmembrane region" description="Helical" evidence="5">
    <location>
        <begin position="67"/>
        <end position="87"/>
    </location>
</feature>
<dbReference type="Pfam" id="PF01758">
    <property type="entry name" value="SBF"/>
    <property type="match status" value="1"/>
</dbReference>
<dbReference type="InterPro" id="IPR038770">
    <property type="entry name" value="Na+/solute_symporter_sf"/>
</dbReference>
<feature type="transmembrane region" description="Helical" evidence="5">
    <location>
        <begin position="39"/>
        <end position="61"/>
    </location>
</feature>
<evidence type="ECO:0000256" key="1">
    <source>
        <dbReference type="ARBA" id="ARBA00004141"/>
    </source>
</evidence>
<evidence type="ECO:0000256" key="3">
    <source>
        <dbReference type="ARBA" id="ARBA00022989"/>
    </source>
</evidence>
<name>A0ABR7WEM9_9ACTN</name>
<comment type="caution">
    <text evidence="6">The sequence shown here is derived from an EMBL/GenBank/DDBJ whole genome shotgun (WGS) entry which is preliminary data.</text>
</comment>
<feature type="transmembrane region" description="Helical" evidence="5">
    <location>
        <begin position="99"/>
        <end position="125"/>
    </location>
</feature>
<feature type="transmembrane region" description="Helical" evidence="5">
    <location>
        <begin position="137"/>
        <end position="157"/>
    </location>
</feature>
<evidence type="ECO:0000313" key="7">
    <source>
        <dbReference type="Proteomes" id="UP000602395"/>
    </source>
</evidence>
<dbReference type="PANTHER" id="PTHR10361:SF24">
    <property type="entry name" value="P3 PROTEIN"/>
    <property type="match status" value="1"/>
</dbReference>
<feature type="transmembrane region" description="Helical" evidence="5">
    <location>
        <begin position="257"/>
        <end position="278"/>
    </location>
</feature>
<keyword evidence="2 5" id="KW-0812">Transmembrane</keyword>
<dbReference type="InterPro" id="IPR002657">
    <property type="entry name" value="BilAc:Na_symport/Acr3"/>
</dbReference>
<evidence type="ECO:0000256" key="4">
    <source>
        <dbReference type="ARBA" id="ARBA00023136"/>
    </source>
</evidence>
<feature type="transmembrane region" description="Helical" evidence="5">
    <location>
        <begin position="229"/>
        <end position="251"/>
    </location>
</feature>
<keyword evidence="3 5" id="KW-1133">Transmembrane helix</keyword>
<reference evidence="6 7" key="1">
    <citation type="submission" date="2020-09" db="EMBL/GenBank/DDBJ databases">
        <title>Novel species in genus Gordonia.</title>
        <authorList>
            <person name="Zhang G."/>
        </authorList>
    </citation>
    <scope>NUCLEOTIDE SEQUENCE [LARGE SCALE GENOMIC DNA]</scope>
    <source>
        <strain evidence="6 7">ON-33</strain>
    </source>
</reference>
<dbReference type="InterPro" id="IPR004710">
    <property type="entry name" value="Bilac:Na_transpt"/>
</dbReference>
<accession>A0ABR7WEM9</accession>
<evidence type="ECO:0000256" key="2">
    <source>
        <dbReference type="ARBA" id="ARBA00022692"/>
    </source>
</evidence>
<protein>
    <submittedName>
        <fullName evidence="6">Bile acid:sodium symporter family protein</fullName>
    </submittedName>
</protein>
<gene>
    <name evidence="6" type="ORF">IDF66_11680</name>
</gene>
<dbReference type="RefSeq" id="WP_190266959.1">
    <property type="nucleotide sequence ID" value="NZ_BAABAD010000004.1"/>
</dbReference>
<dbReference type="Proteomes" id="UP000602395">
    <property type="component" value="Unassembled WGS sequence"/>
</dbReference>
<evidence type="ECO:0000256" key="5">
    <source>
        <dbReference type="SAM" id="Phobius"/>
    </source>
</evidence>
<dbReference type="PANTHER" id="PTHR10361">
    <property type="entry name" value="SODIUM-BILE ACID COTRANSPORTER"/>
    <property type="match status" value="1"/>
</dbReference>
<sequence>MESSFATVGLPMALAVIMFGLGLALSVADFRRVAKNPRAVVIILGCQVVLLPLLGFALANAFGLQPLLAVGLMTLAAAPGGTVANLYSHLFHGDVALNITLTALNSILALVTLPIVVNLSVAWFLDSADNLGVQPSKMLQVFALVLLPVALGMLVRARASTFAARADRPVRVASVVLIVVVVLGALLGEDRALEYAAEAGAVTAIFCALSLTIGYVVPRLAGLSTTQCIAGGFEIGLHNATLALAVTLTVLNSSEMSVAPAVYGIVMFPLAILFGVVVTRIGRIRTVEAP</sequence>
<organism evidence="6 7">
    <name type="scientific">Gordonia hankookensis</name>
    <dbReference type="NCBI Taxonomy" id="589403"/>
    <lineage>
        <taxon>Bacteria</taxon>
        <taxon>Bacillati</taxon>
        <taxon>Actinomycetota</taxon>
        <taxon>Actinomycetes</taxon>
        <taxon>Mycobacteriales</taxon>
        <taxon>Gordoniaceae</taxon>
        <taxon>Gordonia</taxon>
    </lineage>
</organism>
<comment type="subcellular location">
    <subcellularLocation>
        <location evidence="1">Membrane</location>
        <topology evidence="1">Multi-pass membrane protein</topology>
    </subcellularLocation>
</comment>
<dbReference type="EMBL" id="JACWMS010000002">
    <property type="protein sequence ID" value="MBD1320247.1"/>
    <property type="molecule type" value="Genomic_DNA"/>
</dbReference>
<feature type="transmembrane region" description="Helical" evidence="5">
    <location>
        <begin position="6"/>
        <end position="27"/>
    </location>
</feature>
<proteinExistence type="predicted"/>
<dbReference type="Gene3D" id="1.20.1530.20">
    <property type="match status" value="1"/>
</dbReference>
<evidence type="ECO:0000313" key="6">
    <source>
        <dbReference type="EMBL" id="MBD1320247.1"/>
    </source>
</evidence>
<keyword evidence="7" id="KW-1185">Reference proteome</keyword>
<feature type="transmembrane region" description="Helical" evidence="5">
    <location>
        <begin position="199"/>
        <end position="217"/>
    </location>
</feature>